<dbReference type="AlphaFoldDB" id="A0A5E8BSY1"/>
<organism evidence="3 4">
    <name type="scientific">Magnusiomyces paraingens</name>
    <dbReference type="NCBI Taxonomy" id="2606893"/>
    <lineage>
        <taxon>Eukaryota</taxon>
        <taxon>Fungi</taxon>
        <taxon>Dikarya</taxon>
        <taxon>Ascomycota</taxon>
        <taxon>Saccharomycotina</taxon>
        <taxon>Dipodascomycetes</taxon>
        <taxon>Dipodascales</taxon>
        <taxon>Dipodascaceae</taxon>
        <taxon>Magnusiomyces</taxon>
    </lineage>
</organism>
<dbReference type="Gene3D" id="1.25.10.10">
    <property type="entry name" value="Leucine-rich Repeat Variant"/>
    <property type="match status" value="1"/>
</dbReference>
<keyword evidence="4" id="KW-1185">Reference proteome</keyword>
<dbReference type="Pfam" id="PF03810">
    <property type="entry name" value="IBN_N"/>
    <property type="match status" value="1"/>
</dbReference>
<proteinExistence type="predicted"/>
<dbReference type="Pfam" id="PF24139">
    <property type="entry name" value="TPR_TNPO3_IPO13_4th"/>
    <property type="match status" value="1"/>
</dbReference>
<dbReference type="Proteomes" id="UP000398389">
    <property type="component" value="Unassembled WGS sequence"/>
</dbReference>
<dbReference type="Pfam" id="PF08389">
    <property type="entry name" value="Xpo1"/>
    <property type="match status" value="1"/>
</dbReference>
<evidence type="ECO:0000313" key="3">
    <source>
        <dbReference type="EMBL" id="VVT51833.1"/>
    </source>
</evidence>
<dbReference type="GO" id="GO:0031267">
    <property type="term" value="F:small GTPase binding"/>
    <property type="evidence" value="ECO:0007669"/>
    <property type="project" value="InterPro"/>
</dbReference>
<evidence type="ECO:0000259" key="2">
    <source>
        <dbReference type="PROSITE" id="PS50166"/>
    </source>
</evidence>
<feature type="region of interest" description="Disordered" evidence="1">
    <location>
        <begin position="944"/>
        <end position="974"/>
    </location>
</feature>
<dbReference type="InterPro" id="IPR016024">
    <property type="entry name" value="ARM-type_fold"/>
</dbReference>
<dbReference type="GO" id="GO:0005737">
    <property type="term" value="C:cytoplasm"/>
    <property type="evidence" value="ECO:0007669"/>
    <property type="project" value="TreeGrafter"/>
</dbReference>
<name>A0A5E8BSY1_9ASCO</name>
<dbReference type="InterPro" id="IPR001494">
    <property type="entry name" value="Importin-beta_N"/>
</dbReference>
<evidence type="ECO:0000313" key="4">
    <source>
        <dbReference type="Proteomes" id="UP000398389"/>
    </source>
</evidence>
<dbReference type="InterPro" id="IPR058537">
    <property type="entry name" value="TPR_TNPO3_IPO13_4th"/>
</dbReference>
<dbReference type="GO" id="GO:0005634">
    <property type="term" value="C:nucleus"/>
    <property type="evidence" value="ECO:0007669"/>
    <property type="project" value="UniProtKB-ARBA"/>
</dbReference>
<evidence type="ECO:0000256" key="1">
    <source>
        <dbReference type="SAM" id="MobiDB-lite"/>
    </source>
</evidence>
<dbReference type="GO" id="GO:0006606">
    <property type="term" value="P:protein import into nucleus"/>
    <property type="evidence" value="ECO:0007669"/>
    <property type="project" value="TreeGrafter"/>
</dbReference>
<dbReference type="PANTHER" id="PTHR12363:SF53">
    <property type="entry name" value="MRNA TRANSPORT REGULATOR MTR10"/>
    <property type="match status" value="1"/>
</dbReference>
<dbReference type="InterPro" id="IPR057941">
    <property type="entry name" value="TPR_TNPO3_IPO13_2nd"/>
</dbReference>
<dbReference type="InterPro" id="IPR057942">
    <property type="entry name" value="TPR_TNPO3_IPO13_3rd"/>
</dbReference>
<dbReference type="RefSeq" id="XP_031853837.1">
    <property type="nucleotide sequence ID" value="XM_031997946.1"/>
</dbReference>
<reference evidence="3 4" key="1">
    <citation type="submission" date="2019-09" db="EMBL/GenBank/DDBJ databases">
        <authorList>
            <person name="Brejova B."/>
        </authorList>
    </citation>
    <scope>NUCLEOTIDE SEQUENCE [LARGE SCALE GENOMIC DNA]</scope>
</reference>
<feature type="domain" description="Importin N-terminal" evidence="2">
    <location>
        <begin position="32"/>
        <end position="99"/>
    </location>
</feature>
<dbReference type="InterPro" id="IPR011989">
    <property type="entry name" value="ARM-like"/>
</dbReference>
<feature type="compositionally biased region" description="Low complexity" evidence="1">
    <location>
        <begin position="958"/>
        <end position="974"/>
    </location>
</feature>
<dbReference type="InterPro" id="IPR051345">
    <property type="entry name" value="Importin_beta-like_NTR"/>
</dbReference>
<sequence length="974" mass="109861">MSQSSEFTEERVLEALNTLYSPNASVNIIQEANKFLEEFQKKSEAWSISHNILSNFNYPIEARLIAAQTIRTKIVYDLYQLPDDARLNLKTSLLQLIVLNKESAKVINVQLALALANLALQFLHWNGAVQELVNALGQDSGTIPALLEFLQVLPEELSSTRRIPITDDEFKARATELLSNNAEDVMRLLISYTQSTEYNNNKVLIFKCFRSWLREINPQLIFEPAFLNLLFQALNDPYTFDAVVECICTIIRETGDVDESKDMIEALYPRVIALRPLIIQHKDDLETFRGLTLIFTEAGEAWHMLIARAPKDFRSLVEAIAECAAYDEDLDVVKYTFYFWNKLQEMITLDRYNEARNDLGDIYLQLIGILITHLRYPIANNSGDAFNGDREAEEKFKSFRHEMGDVLKDCCRVVGSTRALRVPYQIMVDALQSSGAPILWQSIEAPLFGIRSMGREIDENENEVMPLIIKLIENIPEQPKIRYTATLVIGRYTEWSLKHPDLLEPQINYVTAGFSHESSDVVSAAALALREICYDCGPLLVNYIDQLYPFYEQLKSKVGTSLSWASYYTVTKGIAFVIAAQPLGEIEKSLDRFGEPICKSLIELSNLPEDPLTQRNIANQIDLLEAFIRNIRVDVPIHTQNPVTKFALEVLPILNNIIDKHGNTRFVSEGYCKFVRSSILECRTDLLEALPAIAEKLVEMFEKTRFGCYLWITGSIIREFSMDDLGEQIVGGVWKFAERQMISFLQYLSTITDFREIPDLIDDFFLMMGDVVLAFPFRLITSSDLFIPVYEAALLGMDLYEKDPVISVLRFLIDLFGYGSRYPPTSAFRDVPDNVRALVLELAAERGGQLFNKLLLGLIHTLPRDAEPDASTLMMNILQLAGPAQGTAWVAAALDGLPQETVGVVEKNNLLEPVAAALTSGNLKRIRSLIRDFVSLYRRRNLAPRGVTESGPGSRVASTTSSGTLSSTSAGRFT</sequence>
<dbReference type="Pfam" id="PF24140">
    <property type="entry name" value="TPR_TNPO3_IPO13_3rd"/>
    <property type="match status" value="1"/>
</dbReference>
<dbReference type="SUPFAM" id="SSF48371">
    <property type="entry name" value="ARM repeat"/>
    <property type="match status" value="1"/>
</dbReference>
<protein>
    <recommendedName>
        <fullName evidence="2">Importin N-terminal domain-containing protein</fullName>
    </recommendedName>
</protein>
<gene>
    <name evidence="3" type="ORF">SAPINGB_P003228</name>
</gene>
<dbReference type="PANTHER" id="PTHR12363">
    <property type="entry name" value="TRANSPORTIN 3 AND IMPORTIN 13"/>
    <property type="match status" value="1"/>
</dbReference>
<dbReference type="SMART" id="SM00913">
    <property type="entry name" value="IBN_N"/>
    <property type="match status" value="1"/>
</dbReference>
<dbReference type="InterPro" id="IPR013598">
    <property type="entry name" value="Exportin-1/Importin-b-like"/>
</dbReference>
<dbReference type="GeneID" id="43582046"/>
<dbReference type="Pfam" id="PF24138">
    <property type="entry name" value="TPR_TNPO3_IPO13_2nd"/>
    <property type="match status" value="1"/>
</dbReference>
<accession>A0A5E8BSY1</accession>
<dbReference type="PROSITE" id="PS50166">
    <property type="entry name" value="IMPORTIN_B_NT"/>
    <property type="match status" value="1"/>
</dbReference>
<dbReference type="OrthoDB" id="435593at2759"/>
<dbReference type="EMBL" id="CABVLU010000002">
    <property type="protein sequence ID" value="VVT51833.1"/>
    <property type="molecule type" value="Genomic_DNA"/>
</dbReference>